<evidence type="ECO:0000313" key="3">
    <source>
        <dbReference type="Proteomes" id="UP000242146"/>
    </source>
</evidence>
<sequence length="171" mass="19765">MATDRPDYRDPKELCAVKVYTIAQESRHLVMHNIPALSGEDQIIKALLDQLGKIGTVDTWKKQQGNGNYTNSLAITMATIDEARQVKRQWDDQPFYANLLQVFYTPELETLDDLRNKLLDRRTKVQQRLDKFQRKRRQRQRIPSLDATPLPPLPPSAAPTSDLPSSKRRRI</sequence>
<evidence type="ECO:0000313" key="2">
    <source>
        <dbReference type="EMBL" id="ORX62897.1"/>
    </source>
</evidence>
<dbReference type="Proteomes" id="UP000242146">
    <property type="component" value="Unassembled WGS sequence"/>
</dbReference>
<protein>
    <submittedName>
        <fullName evidence="2">Uncharacterized protein</fullName>
    </submittedName>
</protein>
<dbReference type="PANTHER" id="PTHR20957">
    <property type="entry name" value="RNA-BINDING PROTEIN 48"/>
    <property type="match status" value="1"/>
</dbReference>
<gene>
    <name evidence="2" type="ORF">DM01DRAFT_1331008</name>
</gene>
<reference evidence="2 3" key="1">
    <citation type="submission" date="2016-07" db="EMBL/GenBank/DDBJ databases">
        <title>Pervasive Adenine N6-methylation of Active Genes in Fungi.</title>
        <authorList>
            <consortium name="DOE Joint Genome Institute"/>
            <person name="Mondo S.J."/>
            <person name="Dannebaum R.O."/>
            <person name="Kuo R.C."/>
            <person name="Labutti K."/>
            <person name="Haridas S."/>
            <person name="Kuo A."/>
            <person name="Salamov A."/>
            <person name="Ahrendt S.R."/>
            <person name="Lipzen A."/>
            <person name="Sullivan W."/>
            <person name="Andreopoulos W.B."/>
            <person name="Clum A."/>
            <person name="Lindquist E."/>
            <person name="Daum C."/>
            <person name="Ramamoorthy G.K."/>
            <person name="Gryganskyi A."/>
            <person name="Culley D."/>
            <person name="Magnuson J.K."/>
            <person name="James T.Y."/>
            <person name="O'Malley M.A."/>
            <person name="Stajich J.E."/>
            <person name="Spatafora J.W."/>
            <person name="Visel A."/>
            <person name="Grigoriev I.V."/>
        </authorList>
    </citation>
    <scope>NUCLEOTIDE SEQUENCE [LARGE SCALE GENOMIC DNA]</scope>
    <source>
        <strain evidence="2 3">NRRL 3301</strain>
    </source>
</reference>
<dbReference type="STRING" id="101127.A0A1X2GXT7"/>
<comment type="caution">
    <text evidence="2">The sequence shown here is derived from an EMBL/GenBank/DDBJ whole genome shotgun (WGS) entry which is preliminary data.</text>
</comment>
<dbReference type="GO" id="GO:0005654">
    <property type="term" value="C:nucleoplasm"/>
    <property type="evidence" value="ECO:0007669"/>
    <property type="project" value="TreeGrafter"/>
</dbReference>
<dbReference type="InterPro" id="IPR039599">
    <property type="entry name" value="RBM48"/>
</dbReference>
<evidence type="ECO:0000256" key="1">
    <source>
        <dbReference type="SAM" id="MobiDB-lite"/>
    </source>
</evidence>
<dbReference type="AlphaFoldDB" id="A0A1X2GXT7"/>
<dbReference type="OrthoDB" id="78358at2759"/>
<accession>A0A1X2GXT7</accession>
<feature type="region of interest" description="Disordered" evidence="1">
    <location>
        <begin position="128"/>
        <end position="171"/>
    </location>
</feature>
<dbReference type="PANTHER" id="PTHR20957:SF0">
    <property type="entry name" value="RNA-BINDING PROTEIN 48"/>
    <property type="match status" value="1"/>
</dbReference>
<dbReference type="EMBL" id="MCGT01000001">
    <property type="protein sequence ID" value="ORX62897.1"/>
    <property type="molecule type" value="Genomic_DNA"/>
</dbReference>
<name>A0A1X2GXT7_9FUNG</name>
<proteinExistence type="predicted"/>
<keyword evidence="3" id="KW-1185">Reference proteome</keyword>
<organism evidence="2 3">
    <name type="scientific">Hesseltinella vesiculosa</name>
    <dbReference type="NCBI Taxonomy" id="101127"/>
    <lineage>
        <taxon>Eukaryota</taxon>
        <taxon>Fungi</taxon>
        <taxon>Fungi incertae sedis</taxon>
        <taxon>Mucoromycota</taxon>
        <taxon>Mucoromycotina</taxon>
        <taxon>Mucoromycetes</taxon>
        <taxon>Mucorales</taxon>
        <taxon>Cunninghamellaceae</taxon>
        <taxon>Hesseltinella</taxon>
    </lineage>
</organism>